<dbReference type="AlphaFoldDB" id="A0A060C289"/>
<organism evidence="1">
    <name type="scientific">uncultured Prevotella sp</name>
    <dbReference type="NCBI Taxonomy" id="159272"/>
    <lineage>
        <taxon>Bacteria</taxon>
        <taxon>Pseudomonadati</taxon>
        <taxon>Bacteroidota</taxon>
        <taxon>Bacteroidia</taxon>
        <taxon>Bacteroidales</taxon>
        <taxon>Prevotellaceae</taxon>
        <taxon>Prevotella</taxon>
        <taxon>environmental samples</taxon>
    </lineage>
</organism>
<feature type="non-terminal residue" evidence="1">
    <location>
        <position position="1"/>
    </location>
</feature>
<sequence length="106" mass="11863">LVYEVENTGTMFEKPAMPALEELPVVTTLPDPLAWSDGSGRVSRFKDWKQRRAEILAEIQHYEVGVKPEVDRKDIAARMNGDTLIVDVTVDGHTLTLKAPIKYPEG</sequence>
<protein>
    <submittedName>
        <fullName evidence="1">CAZy families CE15 protein</fullName>
    </submittedName>
</protein>
<evidence type="ECO:0000313" key="1">
    <source>
        <dbReference type="EMBL" id="AIA89032.1"/>
    </source>
</evidence>
<feature type="non-terminal residue" evidence="1">
    <location>
        <position position="106"/>
    </location>
</feature>
<reference evidence="1" key="1">
    <citation type="journal article" date="2013" name="Environ. Microbiol.">
        <title>Seasonally variable intestinal metagenomes of the red palm weevil (Rhynchophorus ferrugineus).</title>
        <authorList>
            <person name="Jia S."/>
            <person name="Zhang X."/>
            <person name="Zhang G."/>
            <person name="Yin A."/>
            <person name="Zhang S."/>
            <person name="Li F."/>
            <person name="Wang L."/>
            <person name="Zhao D."/>
            <person name="Yun Q."/>
            <person name="Tala"/>
            <person name="Wang J."/>
            <person name="Sun G."/>
            <person name="Baabdullah M."/>
            <person name="Yu X."/>
            <person name="Hu S."/>
            <person name="Al-Mssallem I.S."/>
            <person name="Yu J."/>
        </authorList>
    </citation>
    <scope>NUCLEOTIDE SEQUENCE</scope>
</reference>
<dbReference type="EMBL" id="KF121741">
    <property type="protein sequence ID" value="AIA89032.1"/>
    <property type="molecule type" value="Genomic_DNA"/>
</dbReference>
<accession>A0A060C289</accession>
<dbReference type="InterPro" id="IPR029058">
    <property type="entry name" value="AB_hydrolase_fold"/>
</dbReference>
<name>A0A060C289_9BACT</name>
<dbReference type="Gene3D" id="3.40.50.1820">
    <property type="entry name" value="alpha/beta hydrolase"/>
    <property type="match status" value="1"/>
</dbReference>
<proteinExistence type="predicted"/>